<reference evidence="1 2" key="1">
    <citation type="submission" date="2018-02" db="EMBL/GenBank/DDBJ databases">
        <title>Subsurface microbial communities from deep shales in Ohio and West Virginia, USA.</title>
        <authorList>
            <person name="Wrighton K."/>
        </authorList>
    </citation>
    <scope>NUCLEOTIDE SEQUENCE [LARGE SCALE GENOMIC DNA]</scope>
    <source>
        <strain evidence="1 2">OWC-G53F</strain>
    </source>
</reference>
<organism evidence="1 2">
    <name type="scientific">Methylobacter tundripaludum</name>
    <dbReference type="NCBI Taxonomy" id="173365"/>
    <lineage>
        <taxon>Bacteria</taxon>
        <taxon>Pseudomonadati</taxon>
        <taxon>Pseudomonadota</taxon>
        <taxon>Gammaproteobacteria</taxon>
        <taxon>Methylococcales</taxon>
        <taxon>Methylococcaceae</taxon>
        <taxon>Methylobacter</taxon>
    </lineage>
</organism>
<accession>A0A2S6GKR3</accession>
<evidence type="ECO:0000313" key="2">
    <source>
        <dbReference type="Proteomes" id="UP000238071"/>
    </source>
</evidence>
<dbReference type="EMBL" id="PTIY01000019">
    <property type="protein sequence ID" value="PPK65741.1"/>
    <property type="molecule type" value="Genomic_DNA"/>
</dbReference>
<evidence type="ECO:0008006" key="3">
    <source>
        <dbReference type="Google" id="ProtNLM"/>
    </source>
</evidence>
<keyword evidence="2" id="KW-1185">Reference proteome</keyword>
<sequence length="94" mass="10993">MKFTWDENKNQLNIRKHGIDFADAAYVFADPFALSIPDDEHSETEDRWLLLGKSLNEQMLLVVHTFRYDDVIRIISARKATSTETATYMKRLTK</sequence>
<dbReference type="OrthoDB" id="9802417at2"/>
<dbReference type="RefSeq" id="WP_104425181.1">
    <property type="nucleotide sequence ID" value="NZ_PTIY01000019.1"/>
</dbReference>
<dbReference type="AlphaFoldDB" id="A0A2S6GKR3"/>
<gene>
    <name evidence="1" type="ORF">B0F88_11943</name>
</gene>
<evidence type="ECO:0000313" key="1">
    <source>
        <dbReference type="EMBL" id="PPK65741.1"/>
    </source>
</evidence>
<dbReference type="Proteomes" id="UP000238071">
    <property type="component" value="Unassembled WGS sequence"/>
</dbReference>
<dbReference type="Pfam" id="PF04365">
    <property type="entry name" value="BrnT_toxin"/>
    <property type="match status" value="1"/>
</dbReference>
<dbReference type="Gene3D" id="3.10.450.530">
    <property type="entry name" value="Ribonuclease toxin, BrnT, of type II toxin-antitoxin system"/>
    <property type="match status" value="1"/>
</dbReference>
<name>A0A2S6GKR3_9GAMM</name>
<comment type="caution">
    <text evidence="1">The sequence shown here is derived from an EMBL/GenBank/DDBJ whole genome shotgun (WGS) entry which is preliminary data.</text>
</comment>
<dbReference type="InterPro" id="IPR007460">
    <property type="entry name" value="BrnT_toxin"/>
</dbReference>
<dbReference type="InterPro" id="IPR038573">
    <property type="entry name" value="BrnT_sf"/>
</dbReference>
<proteinExistence type="predicted"/>
<protein>
    <recommendedName>
        <fullName evidence="3">BrnT family toxin</fullName>
    </recommendedName>
</protein>